<dbReference type="RefSeq" id="WP_046173244.1">
    <property type="nucleotide sequence ID" value="NZ_LANJ01000016.1"/>
</dbReference>
<name>A0A0F5QAI2_9HYPH</name>
<feature type="domain" description="RiboL-PSP-HEPN" evidence="1">
    <location>
        <begin position="15"/>
        <end position="170"/>
    </location>
</feature>
<evidence type="ECO:0000259" key="1">
    <source>
        <dbReference type="Pfam" id="PF18735"/>
    </source>
</evidence>
<dbReference type="Proteomes" id="UP000033411">
    <property type="component" value="Unassembled WGS sequence"/>
</dbReference>
<keyword evidence="3" id="KW-1185">Reference proteome</keyword>
<evidence type="ECO:0000313" key="2">
    <source>
        <dbReference type="EMBL" id="KKC38007.1"/>
    </source>
</evidence>
<evidence type="ECO:0000313" key="3">
    <source>
        <dbReference type="Proteomes" id="UP000033411"/>
    </source>
</evidence>
<organism evidence="2 3">
    <name type="scientific">Devosia epidermidihirudinis</name>
    <dbReference type="NCBI Taxonomy" id="1293439"/>
    <lineage>
        <taxon>Bacteria</taxon>
        <taxon>Pseudomonadati</taxon>
        <taxon>Pseudomonadota</taxon>
        <taxon>Alphaproteobacteria</taxon>
        <taxon>Hyphomicrobiales</taxon>
        <taxon>Devosiaceae</taxon>
        <taxon>Devosia</taxon>
    </lineage>
</organism>
<dbReference type="AlphaFoldDB" id="A0A0F5QAI2"/>
<accession>A0A0F5QAI2</accession>
<dbReference type="EMBL" id="LANJ01000016">
    <property type="protein sequence ID" value="KKC38007.1"/>
    <property type="molecule type" value="Genomic_DNA"/>
</dbReference>
<protein>
    <recommendedName>
        <fullName evidence="1">RiboL-PSP-HEPN domain-containing protein</fullName>
    </recommendedName>
</protein>
<dbReference type="OrthoDB" id="8445024at2"/>
<reference evidence="2 3" key="1">
    <citation type="submission" date="2015-03" db="EMBL/GenBank/DDBJ databases">
        <authorList>
            <person name="Lepp D."/>
            <person name="Hassan Y.I."/>
            <person name="Li X.-Z."/>
            <person name="Zhou T."/>
        </authorList>
    </citation>
    <scope>NUCLEOTIDE SEQUENCE [LARGE SCALE GENOMIC DNA]</scope>
    <source>
        <strain evidence="2 3">E84</strain>
    </source>
</reference>
<dbReference type="Pfam" id="PF18735">
    <property type="entry name" value="HEPN_RiboL-PSP"/>
    <property type="match status" value="1"/>
</dbReference>
<gene>
    <name evidence="2" type="ORF">WH87_10235</name>
</gene>
<dbReference type="PATRIC" id="fig|1293439.3.peg.1630"/>
<proteinExistence type="predicted"/>
<dbReference type="InterPro" id="IPR041519">
    <property type="entry name" value="HEPN_RiboL-PSP"/>
</dbReference>
<comment type="caution">
    <text evidence="2">The sequence shown here is derived from an EMBL/GenBank/DDBJ whole genome shotgun (WGS) entry which is preliminary data.</text>
</comment>
<sequence>MRKMNPDDVRSDFDTSLAEVQAFYATVRAALTTDKDQTLLVRNTILTAATLWESFINDLFIAYINRDTSQFQIHLRNAFEADHTAKQQLIAQHFTTVTLTKHMTVDMITELLDSDGNNVTFSSYDALRKGAAKYLPEAHRAGINGLSGARKQCINLWLSLRNHIAHDSDRSYNAMNQAMASDALINTGLQRGVHKVTHVGSYLKSRPTPNAKPRIELILDEMKLIAAAL</sequence>